<evidence type="ECO:0000256" key="3">
    <source>
        <dbReference type="ARBA" id="ARBA00022553"/>
    </source>
</evidence>
<keyword evidence="8" id="KW-1185">Reference proteome</keyword>
<dbReference type="STRING" id="6945.B7QI72"/>
<dbReference type="InterPro" id="IPR011993">
    <property type="entry name" value="PH-like_dom_sf"/>
</dbReference>
<dbReference type="AlphaFoldDB" id="B7QI72"/>
<accession>B7QI72</accession>
<dbReference type="EMBL" id="ABJB010786652">
    <property type="status" value="NOT_ANNOTATED_CDS"/>
    <property type="molecule type" value="Genomic_DNA"/>
</dbReference>
<dbReference type="VEuPathDB" id="VectorBase:ISCI023724"/>
<gene>
    <name evidence="6" type="ORF">IscW_ISCW023724</name>
</gene>
<proteinExistence type="predicted"/>
<dbReference type="SUPFAM" id="SSF50729">
    <property type="entry name" value="PH domain-like"/>
    <property type="match status" value="1"/>
</dbReference>
<evidence type="ECO:0000313" key="7">
    <source>
        <dbReference type="EnsemblMetazoa" id="ISCW023724-PA"/>
    </source>
</evidence>
<dbReference type="Proteomes" id="UP000001555">
    <property type="component" value="Unassembled WGS sequence"/>
</dbReference>
<feature type="coiled-coil region" evidence="4">
    <location>
        <begin position="190"/>
        <end position="217"/>
    </location>
</feature>
<dbReference type="HOGENOM" id="CLU_003962_0_0_1"/>
<dbReference type="GO" id="GO:0005085">
    <property type="term" value="F:guanyl-nucleotide exchange factor activity"/>
    <property type="evidence" value="ECO:0007669"/>
    <property type="project" value="InterPro"/>
</dbReference>
<protein>
    <submittedName>
        <fullName evidence="6 7">Collybistin II, putative</fullName>
        <ecNumber evidence="6">2.7.11.1</ecNumber>
    </submittedName>
</protein>
<evidence type="ECO:0000313" key="8">
    <source>
        <dbReference type="Proteomes" id="UP000001555"/>
    </source>
</evidence>
<dbReference type="PaxDb" id="6945-B7QI72"/>
<evidence type="ECO:0000259" key="5">
    <source>
        <dbReference type="PROSITE" id="PS50010"/>
    </source>
</evidence>
<dbReference type="VEuPathDB" id="VectorBase:ISCW023724"/>
<dbReference type="Pfam" id="PF17838">
    <property type="entry name" value="PH_16"/>
    <property type="match status" value="1"/>
</dbReference>
<sequence length="348" mass="40762">DERRLLKPKEMKRQDVINELFHTERTHVRNLKILMRLFHQPLRLQQEPVLGVELLDLLFPNLEELLEIHQSFNEKMKRRRRQEPLVGDIGKMMLDMLDGESGENLKRAVATFCKNQSIALESLKSKQKKDQKLAQFLAEREMDPLCRRLQLKDMVATVFQRLTKYPLLLENVAKHTAAASEEHARLMRALECSKRILAHVNQAVREAENQHRLAELQRRLDKSAFDKVEHPVSQAFKNLDLRQHRLLYEGPLVWRLPRQKAIEVQLLLLEDMLVLLQRQDERLLLRFHAVHLPTAREDAKLTHCPVLTLQNVFTRDVATDCKAFFLVSTAEQHAMYEFAAASAKEKMK</sequence>
<keyword evidence="2" id="KW-0963">Cytoplasm</keyword>
<evidence type="ECO:0000256" key="2">
    <source>
        <dbReference type="ARBA" id="ARBA00022490"/>
    </source>
</evidence>
<evidence type="ECO:0000313" key="6">
    <source>
        <dbReference type="EMBL" id="EEC18544.1"/>
    </source>
</evidence>
<dbReference type="EMBL" id="ABJB010529396">
    <property type="status" value="NOT_ANNOTATED_CDS"/>
    <property type="molecule type" value="Genomic_DNA"/>
</dbReference>
<reference evidence="6 8" key="1">
    <citation type="submission" date="2008-03" db="EMBL/GenBank/DDBJ databases">
        <title>Annotation of Ixodes scapularis.</title>
        <authorList>
            <consortium name="Ixodes scapularis Genome Project Consortium"/>
            <person name="Caler E."/>
            <person name="Hannick L.I."/>
            <person name="Bidwell S."/>
            <person name="Joardar V."/>
            <person name="Thiagarajan M."/>
            <person name="Amedeo P."/>
            <person name="Galinsky K.J."/>
            <person name="Schobel S."/>
            <person name="Inman J."/>
            <person name="Hostetler J."/>
            <person name="Miller J."/>
            <person name="Hammond M."/>
            <person name="Megy K."/>
            <person name="Lawson D."/>
            <person name="Kodira C."/>
            <person name="Sutton G."/>
            <person name="Meyer J."/>
            <person name="Hill C.A."/>
            <person name="Birren B."/>
            <person name="Nene V."/>
            <person name="Collins F."/>
            <person name="Alarcon-Chaidez F."/>
            <person name="Wikel S."/>
            <person name="Strausberg R."/>
        </authorList>
    </citation>
    <scope>NUCLEOTIDE SEQUENCE [LARGE SCALE GENOMIC DNA]</scope>
    <source>
        <strain evidence="8">Wikel</strain>
        <strain evidence="6">Wikel colony</strain>
    </source>
</reference>
<dbReference type="Gene3D" id="1.20.900.10">
    <property type="entry name" value="Dbl homology (DH) domain"/>
    <property type="match status" value="1"/>
</dbReference>
<dbReference type="Pfam" id="PF00621">
    <property type="entry name" value="RhoGEF"/>
    <property type="match status" value="1"/>
</dbReference>
<dbReference type="EMBL" id="DS944088">
    <property type="protein sequence ID" value="EEC18544.1"/>
    <property type="molecule type" value="Genomic_DNA"/>
</dbReference>
<dbReference type="CDD" id="cd00160">
    <property type="entry name" value="RhoGEF"/>
    <property type="match status" value="1"/>
</dbReference>
<keyword evidence="3" id="KW-0597">Phosphoprotein</keyword>
<dbReference type="PROSITE" id="PS50010">
    <property type="entry name" value="DH_2"/>
    <property type="match status" value="1"/>
</dbReference>
<organism>
    <name type="scientific">Ixodes scapularis</name>
    <name type="common">Black-legged tick</name>
    <name type="synonym">Deer tick</name>
    <dbReference type="NCBI Taxonomy" id="6945"/>
    <lineage>
        <taxon>Eukaryota</taxon>
        <taxon>Metazoa</taxon>
        <taxon>Ecdysozoa</taxon>
        <taxon>Arthropoda</taxon>
        <taxon>Chelicerata</taxon>
        <taxon>Arachnida</taxon>
        <taxon>Acari</taxon>
        <taxon>Parasitiformes</taxon>
        <taxon>Ixodida</taxon>
        <taxon>Ixodoidea</taxon>
        <taxon>Ixodidae</taxon>
        <taxon>Ixodinae</taxon>
        <taxon>Ixodes</taxon>
    </lineage>
</organism>
<dbReference type="EnsemblMetazoa" id="ISCW023724-RA">
    <property type="protein sequence ID" value="ISCW023724-PA"/>
    <property type="gene ID" value="ISCW023724"/>
</dbReference>
<dbReference type="SMART" id="SM00325">
    <property type="entry name" value="RhoGEF"/>
    <property type="match status" value="1"/>
</dbReference>
<dbReference type="PANTHER" id="PTHR45872">
    <property type="entry name" value="RHO GUANINE NUCLEOTIDE EXCHANGE FACTOR 2, ISOFORM D"/>
    <property type="match status" value="1"/>
</dbReference>
<evidence type="ECO:0000256" key="1">
    <source>
        <dbReference type="ARBA" id="ARBA00004496"/>
    </source>
</evidence>
<keyword evidence="4" id="KW-0175">Coiled coil</keyword>
<dbReference type="SUPFAM" id="SSF48065">
    <property type="entry name" value="DBL homology domain (DH-domain)"/>
    <property type="match status" value="1"/>
</dbReference>
<feature type="non-terminal residue" evidence="6">
    <location>
        <position position="1"/>
    </location>
</feature>
<dbReference type="FunCoup" id="B7QI72">
    <property type="interactions" value="21"/>
</dbReference>
<feature type="domain" description="DH" evidence="5">
    <location>
        <begin position="12"/>
        <end position="203"/>
    </location>
</feature>
<dbReference type="Gene3D" id="2.30.29.30">
    <property type="entry name" value="Pleckstrin-homology domain (PH domain)/Phosphotyrosine-binding domain (PTB)"/>
    <property type="match status" value="1"/>
</dbReference>
<dbReference type="InterPro" id="IPR000219">
    <property type="entry name" value="DH_dom"/>
</dbReference>
<dbReference type="InterPro" id="IPR035899">
    <property type="entry name" value="DBL_dom_sf"/>
</dbReference>
<dbReference type="EMBL" id="ABJB011008143">
    <property type="status" value="NOT_ANNOTATED_CDS"/>
    <property type="molecule type" value="Genomic_DNA"/>
</dbReference>
<dbReference type="GO" id="GO:0005737">
    <property type="term" value="C:cytoplasm"/>
    <property type="evidence" value="ECO:0007669"/>
    <property type="project" value="UniProtKB-SubCell"/>
</dbReference>
<comment type="subcellular location">
    <subcellularLocation>
        <location evidence="1">Cytoplasm</location>
    </subcellularLocation>
</comment>
<keyword evidence="6" id="KW-0808">Transferase</keyword>
<reference evidence="7" key="2">
    <citation type="submission" date="2020-05" db="UniProtKB">
        <authorList>
            <consortium name="EnsemblMetazoa"/>
        </authorList>
    </citation>
    <scope>IDENTIFICATION</scope>
    <source>
        <strain evidence="7">wikel</strain>
    </source>
</reference>
<dbReference type="InterPro" id="IPR041020">
    <property type="entry name" value="PH_16"/>
</dbReference>
<dbReference type="EC" id="2.7.11.1" evidence="6"/>
<name>B7QI72_IXOSC</name>
<dbReference type="GO" id="GO:0004674">
    <property type="term" value="F:protein serine/threonine kinase activity"/>
    <property type="evidence" value="ECO:0007669"/>
    <property type="project" value="UniProtKB-EC"/>
</dbReference>
<dbReference type="PANTHER" id="PTHR45872:SF2">
    <property type="entry name" value="RHO GUANINE NUCLEOTIDE EXCHANGE FACTOR 2, ISOFORM D"/>
    <property type="match status" value="1"/>
</dbReference>
<evidence type="ECO:0000256" key="4">
    <source>
        <dbReference type="SAM" id="Coils"/>
    </source>
</evidence>